<dbReference type="Proteomes" id="UP001075354">
    <property type="component" value="Chromosome 14"/>
</dbReference>
<accession>A0AAV7XBB2</accession>
<dbReference type="Pfam" id="PF16984">
    <property type="entry name" value="Grp7_allergen"/>
    <property type="match status" value="1"/>
</dbReference>
<proteinExistence type="predicted"/>
<comment type="caution">
    <text evidence="1">The sequence shown here is derived from an EMBL/GenBank/DDBJ whole genome shotgun (WGS) entry which is preliminary data.</text>
</comment>
<evidence type="ECO:0000313" key="2">
    <source>
        <dbReference type="Proteomes" id="UP001075354"/>
    </source>
</evidence>
<evidence type="ECO:0000313" key="1">
    <source>
        <dbReference type="EMBL" id="KAJ1520770.1"/>
    </source>
</evidence>
<keyword evidence="2" id="KW-1185">Reference proteome</keyword>
<name>A0AAV7XBB2_9NEOP</name>
<dbReference type="Gene3D" id="3.15.10.50">
    <property type="match status" value="1"/>
</dbReference>
<dbReference type="InterPro" id="IPR038602">
    <property type="entry name" value="Mite_allergen_7_sf"/>
</dbReference>
<dbReference type="EMBL" id="JAPTSV010000014">
    <property type="protein sequence ID" value="KAJ1520770.1"/>
    <property type="molecule type" value="Genomic_DNA"/>
</dbReference>
<organism evidence="1 2">
    <name type="scientific">Megalurothrips usitatus</name>
    <name type="common">bean blossom thrips</name>
    <dbReference type="NCBI Taxonomy" id="439358"/>
    <lineage>
        <taxon>Eukaryota</taxon>
        <taxon>Metazoa</taxon>
        <taxon>Ecdysozoa</taxon>
        <taxon>Arthropoda</taxon>
        <taxon>Hexapoda</taxon>
        <taxon>Insecta</taxon>
        <taxon>Pterygota</taxon>
        <taxon>Neoptera</taxon>
        <taxon>Paraneoptera</taxon>
        <taxon>Thysanoptera</taxon>
        <taxon>Terebrantia</taxon>
        <taxon>Thripoidea</taxon>
        <taxon>Thripidae</taxon>
        <taxon>Megalurothrips</taxon>
    </lineage>
</organism>
<protein>
    <submittedName>
        <fullName evidence="1">Uncharacterized protein</fullName>
    </submittedName>
</protein>
<sequence>MQDNSAELLAEVEQRGININELVDQIIVTTREALILAKEDTVVLPDFAEDFYQKIWPFIVHGHLNCTKGSLRSLSSVRRTGDAKMAYKEGKLIVEAPLGLSELIVNYKYDASILHLGATGDLTANVTANSITLALEVSLTMTGCKLKMEEVKITNFGPIIVNLTGLYPFDGLSSAIAEKAADSLHDTIKQAAQKIIEQQLQDVIDKIPCHLPHWLHDKDLQKTKF</sequence>
<dbReference type="AlphaFoldDB" id="A0AAV7XBB2"/>
<gene>
    <name evidence="1" type="ORF">ONE63_003865</name>
</gene>
<reference evidence="1" key="1">
    <citation type="submission" date="2022-12" db="EMBL/GenBank/DDBJ databases">
        <title>Chromosome-level genome assembly of the bean flower thrips Megalurothrips usitatus.</title>
        <authorList>
            <person name="Ma L."/>
            <person name="Liu Q."/>
            <person name="Li H."/>
            <person name="Cai W."/>
        </authorList>
    </citation>
    <scope>NUCLEOTIDE SEQUENCE</scope>
    <source>
        <strain evidence="1">Cailab_2022a</strain>
    </source>
</reference>
<dbReference type="InterPro" id="IPR020234">
    <property type="entry name" value="Mite_allergen_group-7"/>
</dbReference>